<keyword evidence="9 13" id="KW-0418">Kinase</keyword>
<dbReference type="AlphaFoldDB" id="A0A432XAP3"/>
<feature type="binding site" evidence="13">
    <location>
        <begin position="60"/>
        <end position="67"/>
    </location>
    <ligand>
        <name>ATP</name>
        <dbReference type="ChEBI" id="CHEBI:30616"/>
    </ligand>
</feature>
<dbReference type="PANTHER" id="PTHR42724:SF1">
    <property type="entry name" value="TETRAACYLDISACCHARIDE 4'-KINASE, MITOCHONDRIAL-RELATED"/>
    <property type="match status" value="1"/>
</dbReference>
<evidence type="ECO:0000256" key="14">
    <source>
        <dbReference type="SAM" id="Phobius"/>
    </source>
</evidence>
<comment type="catalytic activity">
    <reaction evidence="13">
        <text>a lipid A disaccharide + ATP = a lipid IVA + ADP + H(+)</text>
        <dbReference type="Rhea" id="RHEA:67840"/>
        <dbReference type="ChEBI" id="CHEBI:15378"/>
        <dbReference type="ChEBI" id="CHEBI:30616"/>
        <dbReference type="ChEBI" id="CHEBI:176343"/>
        <dbReference type="ChEBI" id="CHEBI:176425"/>
        <dbReference type="ChEBI" id="CHEBI:456216"/>
        <dbReference type="EC" id="2.7.1.130"/>
    </reaction>
</comment>
<keyword evidence="5 13" id="KW-0444">Lipid biosynthesis</keyword>
<dbReference type="PANTHER" id="PTHR42724">
    <property type="entry name" value="TETRAACYLDISACCHARIDE 4'-KINASE"/>
    <property type="match status" value="1"/>
</dbReference>
<dbReference type="GO" id="GO:0009245">
    <property type="term" value="P:lipid A biosynthetic process"/>
    <property type="evidence" value="ECO:0007669"/>
    <property type="project" value="UniProtKB-UniRule"/>
</dbReference>
<proteinExistence type="inferred from homology"/>
<evidence type="ECO:0000256" key="3">
    <source>
        <dbReference type="ARBA" id="ARBA00012071"/>
    </source>
</evidence>
<keyword evidence="8 13" id="KW-0547">Nucleotide-binding</keyword>
<evidence type="ECO:0000256" key="2">
    <source>
        <dbReference type="ARBA" id="ARBA00004870"/>
    </source>
</evidence>
<evidence type="ECO:0000256" key="6">
    <source>
        <dbReference type="ARBA" id="ARBA00022556"/>
    </source>
</evidence>
<sequence>MSEKVVTWWYRRRLVWPLWFLTPLSVLFTFLAAMRRLLYAIKLKKSWQAPVPVVVVGNVTVGGTGKTPTVLAVVEYLQELGFKPGIVSRGYGGTGPFPALVEQGVTARMCGDEPLLLAGLSGVPVAVGPKRVEAAKLLLERHHIDVIITDDGLQHYALARDLEIGIVDGERGFGNNWRLPAGPLRESVRRLKKVNWVLTNGPLGSKHKLPKSVKPIEMNLQVQGWRRVSDSSPIEKPDGEAALVIAGIGNPQRFFSMVRDEGILIDETRVYPDHYDYKVTDFFKVSNDYPVLMTEKDAIKVRSFARPHWYFLKVAMRFPDDFLREFSEQLTSISTNKREALNHGNSSKPS</sequence>
<evidence type="ECO:0000256" key="4">
    <source>
        <dbReference type="ARBA" id="ARBA00016436"/>
    </source>
</evidence>
<dbReference type="UniPathway" id="UPA00359">
    <property type="reaction ID" value="UER00482"/>
</dbReference>
<evidence type="ECO:0000256" key="11">
    <source>
        <dbReference type="ARBA" id="ARBA00023098"/>
    </source>
</evidence>
<dbReference type="SUPFAM" id="SSF52540">
    <property type="entry name" value="P-loop containing nucleoside triphosphate hydrolases"/>
    <property type="match status" value="1"/>
</dbReference>
<comment type="caution">
    <text evidence="15">The sequence shown here is derived from an EMBL/GenBank/DDBJ whole genome shotgun (WGS) entry which is preliminary data.</text>
</comment>
<dbReference type="GO" id="GO:0005524">
    <property type="term" value="F:ATP binding"/>
    <property type="evidence" value="ECO:0007669"/>
    <property type="project" value="UniProtKB-UniRule"/>
</dbReference>
<dbReference type="Pfam" id="PF02606">
    <property type="entry name" value="LpxK"/>
    <property type="match status" value="1"/>
</dbReference>
<comment type="function">
    <text evidence="1 13">Transfers the gamma-phosphate of ATP to the 4'-position of a tetraacyldisaccharide 1-phosphate intermediate (termed DS-1-P) to form tetraacyldisaccharide 1,4'-bis-phosphate (lipid IVA).</text>
</comment>
<dbReference type="EMBL" id="PIPQ01000001">
    <property type="protein sequence ID" value="RUO44390.1"/>
    <property type="molecule type" value="Genomic_DNA"/>
</dbReference>
<comment type="similarity">
    <text evidence="13">Belongs to the LpxK family.</text>
</comment>
<name>A0A432XAP3_9GAMM</name>
<keyword evidence="6 13" id="KW-0441">Lipid A biosynthesis</keyword>
<evidence type="ECO:0000256" key="9">
    <source>
        <dbReference type="ARBA" id="ARBA00022777"/>
    </source>
</evidence>
<comment type="pathway">
    <text evidence="2 13">Glycolipid biosynthesis; lipid IV(A) biosynthesis; lipid IV(A) from (3R)-3-hydroxytetradecanoyl-[acyl-carrier-protein] and UDP-N-acetyl-alpha-D-glucosamine: step 6/6.</text>
</comment>
<dbReference type="NCBIfam" id="TIGR00682">
    <property type="entry name" value="lpxK"/>
    <property type="match status" value="1"/>
</dbReference>
<feature type="transmembrane region" description="Helical" evidence="14">
    <location>
        <begin position="14"/>
        <end position="34"/>
    </location>
</feature>
<dbReference type="InterPro" id="IPR027417">
    <property type="entry name" value="P-loop_NTPase"/>
</dbReference>
<keyword evidence="14" id="KW-0812">Transmembrane</keyword>
<keyword evidence="7 13" id="KW-0808">Transferase</keyword>
<evidence type="ECO:0000256" key="8">
    <source>
        <dbReference type="ARBA" id="ARBA00022741"/>
    </source>
</evidence>
<dbReference type="GO" id="GO:0005886">
    <property type="term" value="C:plasma membrane"/>
    <property type="evidence" value="ECO:0007669"/>
    <property type="project" value="TreeGrafter"/>
</dbReference>
<evidence type="ECO:0000256" key="5">
    <source>
        <dbReference type="ARBA" id="ARBA00022516"/>
    </source>
</evidence>
<evidence type="ECO:0000256" key="7">
    <source>
        <dbReference type="ARBA" id="ARBA00022679"/>
    </source>
</evidence>
<protein>
    <recommendedName>
        <fullName evidence="4 13">Tetraacyldisaccharide 4'-kinase</fullName>
        <ecNumber evidence="3 13">2.7.1.130</ecNumber>
    </recommendedName>
    <alternativeName>
        <fullName evidence="12 13">Lipid A 4'-kinase</fullName>
    </alternativeName>
</protein>
<dbReference type="GO" id="GO:0009244">
    <property type="term" value="P:lipopolysaccharide core region biosynthetic process"/>
    <property type="evidence" value="ECO:0007669"/>
    <property type="project" value="TreeGrafter"/>
</dbReference>
<dbReference type="RefSeq" id="WP_126756794.1">
    <property type="nucleotide sequence ID" value="NZ_PIPQ01000001.1"/>
</dbReference>
<evidence type="ECO:0000313" key="16">
    <source>
        <dbReference type="Proteomes" id="UP000286976"/>
    </source>
</evidence>
<organism evidence="15 16">
    <name type="scientific">Aliidiomarina taiwanensis</name>
    <dbReference type="NCBI Taxonomy" id="946228"/>
    <lineage>
        <taxon>Bacteria</taxon>
        <taxon>Pseudomonadati</taxon>
        <taxon>Pseudomonadota</taxon>
        <taxon>Gammaproteobacteria</taxon>
        <taxon>Alteromonadales</taxon>
        <taxon>Idiomarinaceae</taxon>
        <taxon>Aliidiomarina</taxon>
    </lineage>
</organism>
<evidence type="ECO:0000256" key="1">
    <source>
        <dbReference type="ARBA" id="ARBA00002274"/>
    </source>
</evidence>
<dbReference type="Proteomes" id="UP000286976">
    <property type="component" value="Unassembled WGS sequence"/>
</dbReference>
<reference evidence="15 16" key="1">
    <citation type="journal article" date="2011" name="Front. Microbiol.">
        <title>Genomic signatures of strain selection and enhancement in Bacillus atrophaeus var. globigii, a historical biowarfare simulant.</title>
        <authorList>
            <person name="Gibbons H.S."/>
            <person name="Broomall S.M."/>
            <person name="McNew L.A."/>
            <person name="Daligault H."/>
            <person name="Chapman C."/>
            <person name="Bruce D."/>
            <person name="Karavis M."/>
            <person name="Krepps M."/>
            <person name="McGregor P.A."/>
            <person name="Hong C."/>
            <person name="Park K.H."/>
            <person name="Akmal A."/>
            <person name="Feldman A."/>
            <person name="Lin J.S."/>
            <person name="Chang W.E."/>
            <person name="Higgs B.W."/>
            <person name="Demirev P."/>
            <person name="Lindquist J."/>
            <person name="Liem A."/>
            <person name="Fochler E."/>
            <person name="Read T.D."/>
            <person name="Tapia R."/>
            <person name="Johnson S."/>
            <person name="Bishop-Lilly K.A."/>
            <person name="Detter C."/>
            <person name="Han C."/>
            <person name="Sozhamannan S."/>
            <person name="Rosenzweig C.N."/>
            <person name="Skowronski E.W."/>
        </authorList>
    </citation>
    <scope>NUCLEOTIDE SEQUENCE [LARGE SCALE GENOMIC DNA]</scope>
    <source>
        <strain evidence="15 16">AIT1</strain>
    </source>
</reference>
<evidence type="ECO:0000256" key="13">
    <source>
        <dbReference type="HAMAP-Rule" id="MF_00409"/>
    </source>
</evidence>
<keyword evidence="10 13" id="KW-0067">ATP-binding</keyword>
<dbReference type="EC" id="2.7.1.130" evidence="3 13"/>
<dbReference type="InterPro" id="IPR003758">
    <property type="entry name" value="LpxK"/>
</dbReference>
<dbReference type="HAMAP" id="MF_00409">
    <property type="entry name" value="LpxK"/>
    <property type="match status" value="1"/>
</dbReference>
<keyword evidence="14" id="KW-0472">Membrane</keyword>
<gene>
    <name evidence="13" type="primary">lpxK</name>
    <name evidence="15" type="ORF">CWE15_04240</name>
</gene>
<keyword evidence="11 13" id="KW-0443">Lipid metabolism</keyword>
<evidence type="ECO:0000313" key="15">
    <source>
        <dbReference type="EMBL" id="RUO44390.1"/>
    </source>
</evidence>
<keyword evidence="16" id="KW-1185">Reference proteome</keyword>
<evidence type="ECO:0000256" key="10">
    <source>
        <dbReference type="ARBA" id="ARBA00022840"/>
    </source>
</evidence>
<dbReference type="GO" id="GO:0009029">
    <property type="term" value="F:lipid-A 4'-kinase activity"/>
    <property type="evidence" value="ECO:0007669"/>
    <property type="project" value="UniProtKB-UniRule"/>
</dbReference>
<dbReference type="OrthoDB" id="9766423at2"/>
<evidence type="ECO:0000256" key="12">
    <source>
        <dbReference type="ARBA" id="ARBA00029757"/>
    </source>
</evidence>
<accession>A0A432XAP3</accession>
<keyword evidence="14" id="KW-1133">Transmembrane helix</keyword>